<dbReference type="Proteomes" id="UP001150581">
    <property type="component" value="Unassembled WGS sequence"/>
</dbReference>
<protein>
    <submittedName>
        <fullName evidence="1">DNA-directed RNA polymerase core subunit rpc10</fullName>
    </submittedName>
</protein>
<keyword evidence="1" id="KW-0804">Transcription</keyword>
<evidence type="ECO:0000313" key="2">
    <source>
        <dbReference type="Proteomes" id="UP001150581"/>
    </source>
</evidence>
<comment type="caution">
    <text evidence="1">The sequence shown here is derived from an EMBL/GenBank/DDBJ whole genome shotgun (WGS) entry which is preliminary data.</text>
</comment>
<evidence type="ECO:0000313" key="1">
    <source>
        <dbReference type="EMBL" id="KAJ1892871.1"/>
    </source>
</evidence>
<keyword evidence="1" id="KW-0240">DNA-directed RNA polymerase</keyword>
<proteinExistence type="predicted"/>
<reference evidence="1" key="1">
    <citation type="submission" date="2022-07" db="EMBL/GenBank/DDBJ databases">
        <title>Phylogenomic reconstructions and comparative analyses of Kickxellomycotina fungi.</title>
        <authorList>
            <person name="Reynolds N.K."/>
            <person name="Stajich J.E."/>
            <person name="Barry K."/>
            <person name="Grigoriev I.V."/>
            <person name="Crous P."/>
            <person name="Smith M.E."/>
        </authorList>
    </citation>
    <scope>NUCLEOTIDE SEQUENCE</scope>
    <source>
        <strain evidence="1">Benny 63K</strain>
    </source>
</reference>
<gene>
    <name evidence="1" type="primary">RPC10_1</name>
    <name evidence="1" type="ORF">LPJ66_006092</name>
</gene>
<accession>A0ACC1IF15</accession>
<organism evidence="1 2">
    <name type="scientific">Kickxella alabastrina</name>
    <dbReference type="NCBI Taxonomy" id="61397"/>
    <lineage>
        <taxon>Eukaryota</taxon>
        <taxon>Fungi</taxon>
        <taxon>Fungi incertae sedis</taxon>
        <taxon>Zoopagomycota</taxon>
        <taxon>Kickxellomycotina</taxon>
        <taxon>Kickxellomycetes</taxon>
        <taxon>Kickxellales</taxon>
        <taxon>Kickxellaceae</taxon>
        <taxon>Kickxella</taxon>
    </lineage>
</organism>
<keyword evidence="2" id="KW-1185">Reference proteome</keyword>
<name>A0ACC1IF15_9FUNG</name>
<dbReference type="EMBL" id="JANBPG010000922">
    <property type="protein sequence ID" value="KAJ1892871.1"/>
    <property type="molecule type" value="Genomic_DNA"/>
</dbReference>
<sequence length="66" mass="7768">MNSQTQYNGQQPMMGIKNNVVQMSYQCASCSKANDIKPREPIRCRDCGHRILYKKRTKRMVQFEAR</sequence>